<name>A0A1Z2SJF1_VIBGA</name>
<dbReference type="PANTHER" id="PTHR35370:SF1">
    <property type="entry name" value="TYPE VI SECRETION SYSTEM COMPONENT TSSF1"/>
    <property type="match status" value="1"/>
</dbReference>
<dbReference type="InterPro" id="IPR010272">
    <property type="entry name" value="T6SS_TssF"/>
</dbReference>
<evidence type="ECO:0008006" key="3">
    <source>
        <dbReference type="Google" id="ProtNLM"/>
    </source>
</evidence>
<accession>A0A1Z2SJF1</accession>
<protein>
    <recommendedName>
        <fullName evidence="3">Type VI secretion system protein ImpG</fullName>
    </recommendedName>
</protein>
<dbReference type="RefSeq" id="WP_088134645.1">
    <property type="nucleotide sequence ID" value="NZ_CP018836.1"/>
</dbReference>
<dbReference type="KEGG" id="vga:BSQ33_16130"/>
<evidence type="ECO:0000313" key="1">
    <source>
        <dbReference type="EMBL" id="ASA57313.1"/>
    </source>
</evidence>
<dbReference type="Proteomes" id="UP000196708">
    <property type="component" value="Chromosome 2"/>
</dbReference>
<dbReference type="PANTHER" id="PTHR35370">
    <property type="entry name" value="CYTOPLASMIC PROTEIN-RELATED-RELATED"/>
    <property type="match status" value="1"/>
</dbReference>
<dbReference type="NCBIfam" id="TIGR03359">
    <property type="entry name" value="VI_chp_6"/>
    <property type="match status" value="1"/>
</dbReference>
<dbReference type="EMBL" id="CP018836">
    <property type="protein sequence ID" value="ASA57313.1"/>
    <property type="molecule type" value="Genomic_DNA"/>
</dbReference>
<dbReference type="OrthoDB" id="9763676at2"/>
<reference evidence="1 2" key="1">
    <citation type="submission" date="2016-12" db="EMBL/GenBank/DDBJ databases">
        <authorList>
            <person name="Song W.-J."/>
            <person name="Kurnit D.M."/>
        </authorList>
    </citation>
    <scope>NUCLEOTIDE SEQUENCE [LARGE SCALE GENOMIC DNA]</scope>
    <source>
        <strain evidence="1 2">ATCC 43942</strain>
    </source>
</reference>
<dbReference type="PIRSF" id="PIRSF028304">
    <property type="entry name" value="UCP028304"/>
    <property type="match status" value="1"/>
</dbReference>
<organism evidence="1 2">
    <name type="scientific">Vibrio gazogenes</name>
    <dbReference type="NCBI Taxonomy" id="687"/>
    <lineage>
        <taxon>Bacteria</taxon>
        <taxon>Pseudomonadati</taxon>
        <taxon>Pseudomonadota</taxon>
        <taxon>Gammaproteobacteria</taxon>
        <taxon>Vibrionales</taxon>
        <taxon>Vibrionaceae</taxon>
        <taxon>Vibrio</taxon>
    </lineage>
</organism>
<sequence length="614" mass="69292">MSQNHHFFQQEMRYLRTSVEDFSRTYPEVAAELQLSAGRSADPHVEQLLQSFAYMTGRLRSDLVQQQSQIPNQLLSSLYPNLMRSLPCMTVLQANVEIDGANFINGYVLEKGRQFVATASRTGANGEKDTLECRFENSYETPLWPLIAEKTDIIPKNSFAELDQLGTKSGQLLKSILSIKVSNLGTDPIKDYPIDRLRFYIADVEQRAKLYQLLNDHLLGVAVRVGDKITRLDGPSKPLSAILQWQGFEEQQNVLPDDAGSLRAYRLLQEYFSFIEKFYFLDIKGLDACDILSEAHDNIEILLLLEQSSKSIHLHPHCFKLNCFPAINLYEKTFKPIALIQSQHEYRLLADERHYLYGEVHNITDVRSIAYNSQSRLVSPWLGANAQSSAQQFYITRPVDLLAPGEHGLDILISLYQPDFSPSDPVDQTLVVKGLCNNRRIPESLRAGQTMQLVGSGPMINASIQDSPSKFRAAKLQSKNTLKLLSQLSLNLSSLSGKEDSLVALKQTLGLYSHASSMTHQRQLAGIDSMNVQAITKRIGADSWRGHCRGSLITLAINEDYFSDSNPLLFGAVLSYFFGLYTTLNHFVQLQLVSDQREGVWRQWQPRIGEKVIL</sequence>
<dbReference type="Pfam" id="PF05947">
    <property type="entry name" value="T6SS_TssF"/>
    <property type="match status" value="1"/>
</dbReference>
<proteinExistence type="predicted"/>
<evidence type="ECO:0000313" key="2">
    <source>
        <dbReference type="Proteomes" id="UP000196708"/>
    </source>
</evidence>
<gene>
    <name evidence="1" type="ORF">BSQ33_16130</name>
</gene>
<dbReference type="AlphaFoldDB" id="A0A1Z2SJF1"/>